<evidence type="ECO:0000256" key="1">
    <source>
        <dbReference type="SAM" id="MobiDB-lite"/>
    </source>
</evidence>
<reference evidence="2 3" key="1">
    <citation type="submission" date="2011-08" db="EMBL/GenBank/DDBJ databases">
        <authorList>
            <person name="Weinstock G."/>
            <person name="Sodergren E."/>
            <person name="Clifton S."/>
            <person name="Fulton L."/>
            <person name="Fulton B."/>
            <person name="Courtney L."/>
            <person name="Fronick C."/>
            <person name="Harrison M."/>
            <person name="Strong C."/>
            <person name="Farmer C."/>
            <person name="Delahaunty K."/>
            <person name="Markovic C."/>
            <person name="Hall O."/>
            <person name="Minx P."/>
            <person name="Tomlinson C."/>
            <person name="Mitreva M."/>
            <person name="Hou S."/>
            <person name="Chen J."/>
            <person name="Wollam A."/>
            <person name="Pepin K.H."/>
            <person name="Johnson M."/>
            <person name="Bhonagiri V."/>
            <person name="Zhang X."/>
            <person name="Suruliraj S."/>
            <person name="Warren W."/>
            <person name="Chinwalla A."/>
            <person name="Mardis E.R."/>
            <person name="Wilson R.K."/>
        </authorList>
    </citation>
    <scope>NUCLEOTIDE SEQUENCE [LARGE SCALE GENOMIC DNA]</scope>
    <source>
        <strain evidence="2 3">F0432</strain>
    </source>
</reference>
<dbReference type="STRING" id="797473.HMPREF9080_00656"/>
<name>G9ZD23_9GAMM</name>
<evidence type="ECO:0000313" key="2">
    <source>
        <dbReference type="EMBL" id="EHM55567.1"/>
    </source>
</evidence>
<dbReference type="Proteomes" id="UP000004750">
    <property type="component" value="Unassembled WGS sequence"/>
</dbReference>
<dbReference type="AlphaFoldDB" id="G9ZD23"/>
<dbReference type="HOGENOM" id="CLU_1657666_0_0_6"/>
<evidence type="ECO:0008006" key="4">
    <source>
        <dbReference type="Google" id="ProtNLM"/>
    </source>
</evidence>
<gene>
    <name evidence="2" type="ORF">HMPREF9080_00656</name>
</gene>
<feature type="region of interest" description="Disordered" evidence="1">
    <location>
        <begin position="73"/>
        <end position="101"/>
    </location>
</feature>
<dbReference type="EMBL" id="AGCM01000033">
    <property type="protein sequence ID" value="EHM55567.1"/>
    <property type="molecule type" value="Genomic_DNA"/>
</dbReference>
<organism evidence="2 3">
    <name type="scientific">Cardiobacterium valvarum F0432</name>
    <dbReference type="NCBI Taxonomy" id="797473"/>
    <lineage>
        <taxon>Bacteria</taxon>
        <taxon>Pseudomonadati</taxon>
        <taxon>Pseudomonadota</taxon>
        <taxon>Gammaproteobacteria</taxon>
        <taxon>Cardiobacteriales</taxon>
        <taxon>Cardiobacteriaceae</taxon>
        <taxon>Cardiobacterium</taxon>
    </lineage>
</organism>
<comment type="caution">
    <text evidence="2">The sequence shown here is derived from an EMBL/GenBank/DDBJ whole genome shotgun (WGS) entry which is preliminary data.</text>
</comment>
<accession>G9ZD23</accession>
<proteinExistence type="predicted"/>
<sequence length="159" mass="18109">MDKFHAKNRCSPYACKALQEIKTFEHKKCPFCSSKRIKKNRRRDNGKQQYRCGSCKRQFIRARRLNPNAFFGSATAKASKPPHSLPGCTDAASKPSVVTSPKRPRKPMACCYKLLLTSLWNHLFRPQVGRHAEYDQSAGREIQRHEAVFAVSSGLEKGR</sequence>
<protein>
    <recommendedName>
        <fullName evidence="4">InsA N-terminal domain-containing protein</fullName>
    </recommendedName>
</protein>
<evidence type="ECO:0000313" key="3">
    <source>
        <dbReference type="Proteomes" id="UP000004750"/>
    </source>
</evidence>